<accession>A0ABV3J7U3</accession>
<organism evidence="2 3">
    <name type="scientific">Streptomyces werraensis</name>
    <dbReference type="NCBI Taxonomy" id="68284"/>
    <lineage>
        <taxon>Bacteria</taxon>
        <taxon>Bacillati</taxon>
        <taxon>Actinomycetota</taxon>
        <taxon>Actinomycetes</taxon>
        <taxon>Kitasatosporales</taxon>
        <taxon>Streptomycetaceae</taxon>
        <taxon>Streptomyces</taxon>
    </lineage>
</organism>
<evidence type="ECO:0000313" key="2">
    <source>
        <dbReference type="EMBL" id="MEV5244235.1"/>
    </source>
</evidence>
<dbReference type="Gene3D" id="2.50.20.20">
    <property type="match status" value="1"/>
</dbReference>
<dbReference type="Proteomes" id="UP001552527">
    <property type="component" value="Unassembled WGS sequence"/>
</dbReference>
<sequence length="290" mass="30094">MRFRGTKTGVVVVAAVTGSVVLSGCGGGSGAEAGGDGTSPSASRSAGAQEQGTAEVRAAYDRTAEAESARMTIRMQLSAEGRTVTTQGKGVISLAEGDSVMTVTAQDQRIEQRVVDQVLYQKMPGQEAPGGKPWVKIDLEKVAAQQNLGNQQIGDPAQTAAYAKAITDKGVTEVGTEEVGGTETTHYKVSVDVSKLPGGAQMSKQLGPTLPMHVWLDDDGRLRRQQIDMTVKAPASASAKAGSSTAVQQLKMKTVLEFSDFGAEVDAEAPPAGQVADMTGEALRGARQQS</sequence>
<feature type="compositionally biased region" description="Polar residues" evidence="1">
    <location>
        <begin position="40"/>
        <end position="52"/>
    </location>
</feature>
<protein>
    <recommendedName>
        <fullName evidence="4">Lipoprotein</fullName>
    </recommendedName>
</protein>
<evidence type="ECO:0000313" key="3">
    <source>
        <dbReference type="Proteomes" id="UP001552527"/>
    </source>
</evidence>
<comment type="caution">
    <text evidence="2">The sequence shown here is derived from an EMBL/GenBank/DDBJ whole genome shotgun (WGS) entry which is preliminary data.</text>
</comment>
<name>A0ABV3J7U3_9ACTN</name>
<evidence type="ECO:0000256" key="1">
    <source>
        <dbReference type="SAM" id="MobiDB-lite"/>
    </source>
</evidence>
<keyword evidence="3" id="KW-1185">Reference proteome</keyword>
<gene>
    <name evidence="2" type="ORF">AB0K95_02985</name>
</gene>
<proteinExistence type="predicted"/>
<feature type="region of interest" description="Disordered" evidence="1">
    <location>
        <begin position="29"/>
        <end position="55"/>
    </location>
</feature>
<dbReference type="EMBL" id="JBFATE010000001">
    <property type="protein sequence ID" value="MEV5244235.1"/>
    <property type="molecule type" value="Genomic_DNA"/>
</dbReference>
<dbReference type="InterPro" id="IPR029046">
    <property type="entry name" value="LolA/LolB/LppX"/>
</dbReference>
<dbReference type="RefSeq" id="WP_364018210.1">
    <property type="nucleotide sequence ID" value="NZ_JBFATD010000001.1"/>
</dbReference>
<dbReference type="SUPFAM" id="SSF89392">
    <property type="entry name" value="Prokaryotic lipoproteins and lipoprotein localization factors"/>
    <property type="match status" value="1"/>
</dbReference>
<reference evidence="2 3" key="1">
    <citation type="submission" date="2024-06" db="EMBL/GenBank/DDBJ databases">
        <title>The Natural Products Discovery Center: Release of the First 8490 Sequenced Strains for Exploring Actinobacteria Biosynthetic Diversity.</title>
        <authorList>
            <person name="Kalkreuter E."/>
            <person name="Kautsar S.A."/>
            <person name="Yang D."/>
            <person name="Bader C.D."/>
            <person name="Teijaro C.N."/>
            <person name="Fluegel L."/>
            <person name="Davis C.M."/>
            <person name="Simpson J.R."/>
            <person name="Lauterbach L."/>
            <person name="Steele A.D."/>
            <person name="Gui C."/>
            <person name="Meng S."/>
            <person name="Li G."/>
            <person name="Viehrig K."/>
            <person name="Ye F."/>
            <person name="Su P."/>
            <person name="Kiefer A.F."/>
            <person name="Nichols A."/>
            <person name="Cepeda A.J."/>
            <person name="Yan W."/>
            <person name="Fan B."/>
            <person name="Jiang Y."/>
            <person name="Adhikari A."/>
            <person name="Zheng C.-J."/>
            <person name="Schuster L."/>
            <person name="Cowan T.M."/>
            <person name="Smanski M.J."/>
            <person name="Chevrette M.G."/>
            <person name="De Carvalho L.P.S."/>
            <person name="Shen B."/>
        </authorList>
    </citation>
    <scope>NUCLEOTIDE SEQUENCE [LARGE SCALE GENOMIC DNA]</scope>
    <source>
        <strain evidence="2 3">NPDC052768</strain>
    </source>
</reference>
<evidence type="ECO:0008006" key="4">
    <source>
        <dbReference type="Google" id="ProtNLM"/>
    </source>
</evidence>
<dbReference type="PROSITE" id="PS51257">
    <property type="entry name" value="PROKAR_LIPOPROTEIN"/>
    <property type="match status" value="1"/>
</dbReference>